<evidence type="ECO:0008006" key="2">
    <source>
        <dbReference type="Google" id="ProtNLM"/>
    </source>
</evidence>
<comment type="caution">
    <text evidence="1">The sequence shown here is derived from an EMBL/GenBank/DDBJ whole genome shotgun (WGS) entry which is preliminary data.</text>
</comment>
<organism evidence="1">
    <name type="scientific">marine sediment metagenome</name>
    <dbReference type="NCBI Taxonomy" id="412755"/>
    <lineage>
        <taxon>unclassified sequences</taxon>
        <taxon>metagenomes</taxon>
        <taxon>ecological metagenomes</taxon>
    </lineage>
</organism>
<reference evidence="1" key="1">
    <citation type="journal article" date="2014" name="Front. Microbiol.">
        <title>High frequency of phylogenetically diverse reductive dehalogenase-homologous genes in deep subseafloor sedimentary metagenomes.</title>
        <authorList>
            <person name="Kawai M."/>
            <person name="Futagami T."/>
            <person name="Toyoda A."/>
            <person name="Takaki Y."/>
            <person name="Nishi S."/>
            <person name="Hori S."/>
            <person name="Arai W."/>
            <person name="Tsubouchi T."/>
            <person name="Morono Y."/>
            <person name="Uchiyama I."/>
            <person name="Ito T."/>
            <person name="Fujiyama A."/>
            <person name="Inagaki F."/>
            <person name="Takami H."/>
        </authorList>
    </citation>
    <scope>NUCLEOTIDE SEQUENCE</scope>
    <source>
        <strain evidence="1">Expedition CK06-06</strain>
    </source>
</reference>
<evidence type="ECO:0000313" key="1">
    <source>
        <dbReference type="EMBL" id="GAG69636.1"/>
    </source>
</evidence>
<accession>X1BCD4</accession>
<gene>
    <name evidence="1" type="ORF">S01H4_08431</name>
</gene>
<dbReference type="InterPro" id="IPR027417">
    <property type="entry name" value="P-loop_NTPase"/>
</dbReference>
<dbReference type="SUPFAM" id="SSF52540">
    <property type="entry name" value="P-loop containing nucleoside triphosphate hydrolases"/>
    <property type="match status" value="1"/>
</dbReference>
<dbReference type="AlphaFoldDB" id="X1BCD4"/>
<dbReference type="Gene3D" id="3.40.50.300">
    <property type="entry name" value="P-loop containing nucleotide triphosphate hydrolases"/>
    <property type="match status" value="1"/>
</dbReference>
<proteinExistence type="predicted"/>
<name>X1BCD4_9ZZZZ</name>
<feature type="non-terminal residue" evidence="1">
    <location>
        <position position="1"/>
    </location>
</feature>
<sequence length="143" mass="16812">VEFNREQQIRQFKETRGPALLLANPAACAESISLHKVCHHAIYLDRTFNCGQYMQSLDRLHRIGLQHGEIVTYHLIIAQQTIDETIDRRLAEKQEGMLRLLEDELPVGAFEVEQYEMELTEDEETIDFEETLRDIRKQYCFKS</sequence>
<protein>
    <recommendedName>
        <fullName evidence="2">Helicase C-terminal domain-containing protein</fullName>
    </recommendedName>
</protein>
<dbReference type="EMBL" id="BART01002893">
    <property type="protein sequence ID" value="GAG69636.1"/>
    <property type="molecule type" value="Genomic_DNA"/>
</dbReference>